<evidence type="ECO:0000256" key="4">
    <source>
        <dbReference type="ARBA" id="ARBA00022759"/>
    </source>
</evidence>
<keyword evidence="6" id="KW-0694">RNA-binding</keyword>
<sequence length="69" mass="7739">MPKKIRELRSALSKAGFRVVRTKGSHQRWLHPLLPELPLTIAGKDGDDAKSYLEKLVESALNALKDKES</sequence>
<dbReference type="InterPro" id="IPR038570">
    <property type="entry name" value="HicA_sf"/>
</dbReference>
<reference evidence="8" key="1">
    <citation type="submission" date="2024-01" db="EMBL/GenBank/DDBJ databases">
        <title>Bank of Algae and Cyanobacteria of the Azores (BACA) strain genomes.</title>
        <authorList>
            <person name="Luz R."/>
            <person name="Cordeiro R."/>
            <person name="Fonseca A."/>
            <person name="Goncalves V."/>
        </authorList>
    </citation>
    <scope>NUCLEOTIDE SEQUENCE</scope>
    <source>
        <strain evidence="8">BACA0141</strain>
    </source>
</reference>
<dbReference type="RefSeq" id="WP_055074723.1">
    <property type="nucleotide sequence ID" value="NZ_JAZBJZ010000056.1"/>
</dbReference>
<dbReference type="GO" id="GO:0003729">
    <property type="term" value="F:mRNA binding"/>
    <property type="evidence" value="ECO:0007669"/>
    <property type="project" value="InterPro"/>
</dbReference>
<accession>A0AAW9PTF6</accession>
<gene>
    <name evidence="8" type="ORF">V2H45_14130</name>
</gene>
<name>A0AAW9PTF6_9CYAN</name>
<dbReference type="SUPFAM" id="SSF54786">
    <property type="entry name" value="YcfA/nrd intein domain"/>
    <property type="match status" value="1"/>
</dbReference>
<evidence type="ECO:0000313" key="9">
    <source>
        <dbReference type="Proteomes" id="UP001333818"/>
    </source>
</evidence>
<dbReference type="GO" id="GO:0004519">
    <property type="term" value="F:endonuclease activity"/>
    <property type="evidence" value="ECO:0007669"/>
    <property type="project" value="UniProtKB-KW"/>
</dbReference>
<evidence type="ECO:0000256" key="5">
    <source>
        <dbReference type="ARBA" id="ARBA00022801"/>
    </source>
</evidence>
<dbReference type="Proteomes" id="UP001333818">
    <property type="component" value="Unassembled WGS sequence"/>
</dbReference>
<comment type="caution">
    <text evidence="8">The sequence shown here is derived from an EMBL/GenBank/DDBJ whole genome shotgun (WGS) entry which is preliminary data.</text>
</comment>
<keyword evidence="9" id="KW-1185">Reference proteome</keyword>
<evidence type="ECO:0000256" key="3">
    <source>
        <dbReference type="ARBA" id="ARBA00022722"/>
    </source>
</evidence>
<dbReference type="GO" id="GO:0016787">
    <property type="term" value="F:hydrolase activity"/>
    <property type="evidence" value="ECO:0007669"/>
    <property type="project" value="UniProtKB-KW"/>
</dbReference>
<proteinExistence type="inferred from homology"/>
<comment type="similarity">
    <text evidence="1">Belongs to the HicA mRNA interferase family.</text>
</comment>
<keyword evidence="2" id="KW-1277">Toxin-antitoxin system</keyword>
<dbReference type="Gene3D" id="3.30.920.30">
    <property type="entry name" value="Hypothetical protein"/>
    <property type="match status" value="1"/>
</dbReference>
<keyword evidence="3" id="KW-0540">Nuclease</keyword>
<keyword evidence="4" id="KW-0255">Endonuclease</keyword>
<protein>
    <submittedName>
        <fullName evidence="8">Type II toxin-antitoxin system HicA family toxin</fullName>
    </submittedName>
</protein>
<evidence type="ECO:0000313" key="8">
    <source>
        <dbReference type="EMBL" id="MEE3717875.1"/>
    </source>
</evidence>
<evidence type="ECO:0000256" key="1">
    <source>
        <dbReference type="ARBA" id="ARBA00006620"/>
    </source>
</evidence>
<organism evidence="8 9">
    <name type="scientific">Tumidithrix elongata BACA0141</name>
    <dbReference type="NCBI Taxonomy" id="2716417"/>
    <lineage>
        <taxon>Bacteria</taxon>
        <taxon>Bacillati</taxon>
        <taxon>Cyanobacteriota</taxon>
        <taxon>Cyanophyceae</taxon>
        <taxon>Pseudanabaenales</taxon>
        <taxon>Pseudanabaenaceae</taxon>
        <taxon>Tumidithrix</taxon>
        <taxon>Tumidithrix elongata</taxon>
    </lineage>
</organism>
<keyword evidence="5" id="KW-0378">Hydrolase</keyword>
<dbReference type="Pfam" id="PF07927">
    <property type="entry name" value="HicA_toxin"/>
    <property type="match status" value="1"/>
</dbReference>
<evidence type="ECO:0000256" key="6">
    <source>
        <dbReference type="ARBA" id="ARBA00022884"/>
    </source>
</evidence>
<dbReference type="InterPro" id="IPR012933">
    <property type="entry name" value="HicA_mRNA_interferase"/>
</dbReference>
<dbReference type="AlphaFoldDB" id="A0AAW9PTF6"/>
<dbReference type="EMBL" id="JAZBJZ010000056">
    <property type="protein sequence ID" value="MEE3717875.1"/>
    <property type="molecule type" value="Genomic_DNA"/>
</dbReference>
<evidence type="ECO:0000256" key="2">
    <source>
        <dbReference type="ARBA" id="ARBA00022649"/>
    </source>
</evidence>
<keyword evidence="7" id="KW-0346">Stress response</keyword>
<evidence type="ECO:0000256" key="7">
    <source>
        <dbReference type="ARBA" id="ARBA00023016"/>
    </source>
</evidence>